<evidence type="ECO:0000259" key="8">
    <source>
        <dbReference type="Pfam" id="PF05504"/>
    </source>
</evidence>
<evidence type="ECO:0000256" key="2">
    <source>
        <dbReference type="ARBA" id="ARBA00007886"/>
    </source>
</evidence>
<evidence type="ECO:0000256" key="1">
    <source>
        <dbReference type="ARBA" id="ARBA00004635"/>
    </source>
</evidence>
<sequence length="358" mass="41195">MRTFLIWVTIAIILVLNYNIERYVLEDIQIITAIGYDYMEDDTMRGTVAAPFYPQGQDVKPINASFTASGHTIHSIRQQFQREAQRKLASGRLQSILVNKDLAERGVKKVVDSFGRTTFIGRDTKLAVVDGSTKKLLTSNYPNAQNLSRYLSDLLEESIVRMAPNTGLHSFLSQMEGFGQDPFLPLLKREHDHIHYVGLALFKDEKYVDSLSFREGYIFKMLYENFKYGIYEIKYKDTYISIENLRSKVKYNISGSSTRPVVTIHVSLEGKVQDAYGVPLHTQKRIRKVEVEWEKETLEKAEKLVRKLQDIGTDSLGIGEKVRSHFRHFNKSSWESLYPDVQVRIKIKTNIINTGIVE</sequence>
<gene>
    <name evidence="10" type="ORF">SD77_3355</name>
</gene>
<keyword evidence="5" id="KW-0472">Membrane</keyword>
<protein>
    <submittedName>
        <fullName evidence="10">Spore germination protein</fullName>
    </submittedName>
</protein>
<dbReference type="RefSeq" id="WP_041113516.1">
    <property type="nucleotide sequence ID" value="NZ_JARTHD010000018.1"/>
</dbReference>
<evidence type="ECO:0000259" key="9">
    <source>
        <dbReference type="Pfam" id="PF25198"/>
    </source>
</evidence>
<dbReference type="EMBL" id="JXLP01000003">
    <property type="protein sequence ID" value="KIL79489.1"/>
    <property type="molecule type" value="Genomic_DNA"/>
</dbReference>
<evidence type="ECO:0000313" key="11">
    <source>
        <dbReference type="Proteomes" id="UP000031982"/>
    </source>
</evidence>
<evidence type="ECO:0000256" key="7">
    <source>
        <dbReference type="ARBA" id="ARBA00023288"/>
    </source>
</evidence>
<dbReference type="Pfam" id="PF05504">
    <property type="entry name" value="Spore_GerAC"/>
    <property type="match status" value="1"/>
</dbReference>
<keyword evidence="3" id="KW-0309">Germination</keyword>
<feature type="domain" description="Spore germination protein N-terminal" evidence="9">
    <location>
        <begin position="24"/>
        <end position="188"/>
    </location>
</feature>
<name>A0ABR5AXL3_BACBA</name>
<keyword evidence="11" id="KW-1185">Reference proteome</keyword>
<evidence type="ECO:0000256" key="6">
    <source>
        <dbReference type="ARBA" id="ARBA00023139"/>
    </source>
</evidence>
<dbReference type="InterPro" id="IPR046953">
    <property type="entry name" value="Spore_GerAC-like_C"/>
</dbReference>
<evidence type="ECO:0000256" key="5">
    <source>
        <dbReference type="ARBA" id="ARBA00023136"/>
    </source>
</evidence>
<dbReference type="InterPro" id="IPR008844">
    <property type="entry name" value="Spore_GerAC-like"/>
</dbReference>
<dbReference type="Gene3D" id="3.30.300.210">
    <property type="entry name" value="Nutrient germinant receptor protein C, domain 3"/>
    <property type="match status" value="1"/>
</dbReference>
<organism evidence="10 11">
    <name type="scientific">Bacillus badius</name>
    <dbReference type="NCBI Taxonomy" id="1455"/>
    <lineage>
        <taxon>Bacteria</taxon>
        <taxon>Bacillati</taxon>
        <taxon>Bacillota</taxon>
        <taxon>Bacilli</taxon>
        <taxon>Bacillales</taxon>
        <taxon>Bacillaceae</taxon>
        <taxon>Pseudobacillus</taxon>
    </lineage>
</organism>
<evidence type="ECO:0000256" key="4">
    <source>
        <dbReference type="ARBA" id="ARBA00022729"/>
    </source>
</evidence>
<proteinExistence type="inferred from homology"/>
<evidence type="ECO:0000256" key="3">
    <source>
        <dbReference type="ARBA" id="ARBA00022544"/>
    </source>
</evidence>
<dbReference type="InterPro" id="IPR057336">
    <property type="entry name" value="GerAC_N"/>
</dbReference>
<evidence type="ECO:0000313" key="10">
    <source>
        <dbReference type="EMBL" id="KIL79489.1"/>
    </source>
</evidence>
<dbReference type="PANTHER" id="PTHR35789:SF1">
    <property type="entry name" value="SPORE GERMINATION PROTEIN B3"/>
    <property type="match status" value="1"/>
</dbReference>
<comment type="caution">
    <text evidence="10">The sequence shown here is derived from an EMBL/GenBank/DDBJ whole genome shotgun (WGS) entry which is preliminary data.</text>
</comment>
<comment type="similarity">
    <text evidence="2">Belongs to the GerABKC lipoprotein family.</text>
</comment>
<keyword evidence="4" id="KW-0732">Signal</keyword>
<comment type="subcellular location">
    <subcellularLocation>
        <location evidence="1">Membrane</location>
        <topology evidence="1">Lipid-anchor</topology>
    </subcellularLocation>
</comment>
<reference evidence="10 11" key="1">
    <citation type="submission" date="2015-01" db="EMBL/GenBank/DDBJ databases">
        <title>Genome Assembly of Bacillus badius MTCC 1458.</title>
        <authorList>
            <person name="Verma A."/>
            <person name="Khatri I."/>
            <person name="Mual P."/>
            <person name="Subramanian S."/>
            <person name="Krishnamurthi S."/>
        </authorList>
    </citation>
    <scope>NUCLEOTIDE SEQUENCE [LARGE SCALE GENOMIC DNA]</scope>
    <source>
        <strain evidence="10 11">MTCC 1458</strain>
    </source>
</reference>
<dbReference type="Proteomes" id="UP000031982">
    <property type="component" value="Unassembled WGS sequence"/>
</dbReference>
<dbReference type="Pfam" id="PF25198">
    <property type="entry name" value="Spore_GerAC_N"/>
    <property type="match status" value="1"/>
</dbReference>
<keyword evidence="7" id="KW-0449">Lipoprotein</keyword>
<dbReference type="PANTHER" id="PTHR35789">
    <property type="entry name" value="SPORE GERMINATION PROTEIN B3"/>
    <property type="match status" value="1"/>
</dbReference>
<feature type="domain" description="Spore germination GerAC-like C-terminal" evidence="8">
    <location>
        <begin position="198"/>
        <end position="355"/>
    </location>
</feature>
<accession>A0ABR5AXL3</accession>
<keyword evidence="6" id="KW-0564">Palmitate</keyword>
<dbReference type="NCBIfam" id="TIGR02887">
    <property type="entry name" value="spore_ger_x_C"/>
    <property type="match status" value="1"/>
</dbReference>
<dbReference type="InterPro" id="IPR038501">
    <property type="entry name" value="Spore_GerAC_C_sf"/>
</dbReference>